<protein>
    <recommendedName>
        <fullName evidence="5 7">Uronate isomerase</fullName>
        <ecNumber evidence="4 7">5.3.1.12</ecNumber>
    </recommendedName>
    <alternativeName>
        <fullName evidence="7">Glucuronate isomerase</fullName>
    </alternativeName>
    <alternativeName>
        <fullName evidence="7">Uronic isomerase</fullName>
    </alternativeName>
</protein>
<dbReference type="Pfam" id="PF02614">
    <property type="entry name" value="UxaC"/>
    <property type="match status" value="1"/>
</dbReference>
<evidence type="ECO:0000313" key="8">
    <source>
        <dbReference type="EMBL" id="KRP32081.1"/>
    </source>
</evidence>
<evidence type="ECO:0000256" key="6">
    <source>
        <dbReference type="ARBA" id="ARBA00023235"/>
    </source>
</evidence>
<dbReference type="UniPathway" id="UPA00246"/>
<evidence type="ECO:0000256" key="4">
    <source>
        <dbReference type="ARBA" id="ARBA00012546"/>
    </source>
</evidence>
<keyword evidence="6 7" id="KW-0413">Isomerase</keyword>
<dbReference type="Gene3D" id="3.20.20.140">
    <property type="entry name" value="Metal-dependent hydrolases"/>
    <property type="match status" value="1"/>
</dbReference>
<dbReference type="SUPFAM" id="SSF51556">
    <property type="entry name" value="Metallo-dependent hydrolases"/>
    <property type="match status" value="1"/>
</dbReference>
<evidence type="ECO:0000256" key="7">
    <source>
        <dbReference type="HAMAP-Rule" id="MF_00675"/>
    </source>
</evidence>
<comment type="catalytic activity">
    <reaction evidence="7">
        <text>aldehydo-D-galacturonate = keto-D-tagaturonate</text>
        <dbReference type="Rhea" id="RHEA:27702"/>
        <dbReference type="ChEBI" id="CHEBI:12952"/>
        <dbReference type="ChEBI" id="CHEBI:17886"/>
    </reaction>
</comment>
<sequence>MKSSRSSKSTVKNPVADPRFLLTTKTAQKLYAAAAQEPIYDYHCHLSPKEIAEDRKWADLSEIWLGGDHYKWRAMRANGIPESHITGKAKPYEKFLAFARTMPRLLRNPLWHWTHLELDRVFGIKEILNEDTAPKIWAKANDKLKSLSAQKILKQFRVRLVGTTDDPCDDLADHQKIQKSGMGTRVYPTFRPDKALLVDQPSTFSAWVQRLEKGSGIDCTSLHGFLQALEQRHEFFHQLGSRISDHGMNQAFGRGGTREQATRIFTAARKGECPTPDEVVAFKGFLMIYFGELDARRGWTKQIHFGAFRNGNSKGLRDLGPDSGFDSIGDWPQIDLLAGYMDELEGRGQLPKMVLYNLNPADNYAVATLCGSFQGEGARGKIQFGSGWWFLDQLEGMKWQMNALSSLGLLANFVGMLTDSRSFLSYPRHEYFRRLLCQILGEEVENGTLPKDMKLLEGMVRDICYRNAESYFGMEAGKV</sequence>
<dbReference type="Gene3D" id="1.10.2020.10">
    <property type="entry name" value="uronate isomerase, domain 2, chain A"/>
    <property type="match status" value="1"/>
</dbReference>
<comment type="pathway">
    <text evidence="2 7">Carbohydrate metabolism; pentose and glucuronate interconversion.</text>
</comment>
<organism evidence="8 9">
    <name type="scientific">Verrucomicrobia subdivision 6 bacterium BACL9 MAG-120924-bin69</name>
    <dbReference type="NCBI Taxonomy" id="1655635"/>
    <lineage>
        <taxon>Bacteria</taxon>
        <taxon>Pseudomonadati</taxon>
        <taxon>Verrucomicrobiota</taxon>
        <taxon>Verrucomicrobiia</taxon>
        <taxon>Verrucomicrobiales</taxon>
        <taxon>Verrucomicrobia subdivision 6</taxon>
    </lineage>
</organism>
<dbReference type="GO" id="GO:0019698">
    <property type="term" value="P:D-galacturonate catabolic process"/>
    <property type="evidence" value="ECO:0007669"/>
    <property type="project" value="TreeGrafter"/>
</dbReference>
<dbReference type="PANTHER" id="PTHR30068">
    <property type="entry name" value="URONATE ISOMERASE"/>
    <property type="match status" value="1"/>
</dbReference>
<dbReference type="Proteomes" id="UP000051220">
    <property type="component" value="Unassembled WGS sequence"/>
</dbReference>
<dbReference type="InterPro" id="IPR032466">
    <property type="entry name" value="Metal_Hydrolase"/>
</dbReference>
<dbReference type="NCBIfam" id="NF002794">
    <property type="entry name" value="PRK02925.1"/>
    <property type="match status" value="1"/>
</dbReference>
<dbReference type="GO" id="GO:0008880">
    <property type="term" value="F:glucuronate isomerase activity"/>
    <property type="evidence" value="ECO:0007669"/>
    <property type="project" value="UniProtKB-UniRule"/>
</dbReference>
<evidence type="ECO:0000256" key="3">
    <source>
        <dbReference type="ARBA" id="ARBA00008397"/>
    </source>
</evidence>
<gene>
    <name evidence="7" type="primary">uxaC</name>
    <name evidence="8" type="ORF">ABS33_07245</name>
</gene>
<name>A0A0R2XD42_9BACT</name>
<proteinExistence type="inferred from homology"/>
<evidence type="ECO:0000256" key="2">
    <source>
        <dbReference type="ARBA" id="ARBA00004892"/>
    </source>
</evidence>
<evidence type="ECO:0000313" key="9">
    <source>
        <dbReference type="Proteomes" id="UP000051220"/>
    </source>
</evidence>
<dbReference type="EMBL" id="LIDN01000321">
    <property type="protein sequence ID" value="KRP32081.1"/>
    <property type="molecule type" value="Genomic_DNA"/>
</dbReference>
<dbReference type="EC" id="5.3.1.12" evidence="4 7"/>
<evidence type="ECO:0000256" key="1">
    <source>
        <dbReference type="ARBA" id="ARBA00001165"/>
    </source>
</evidence>
<dbReference type="InterPro" id="IPR003766">
    <property type="entry name" value="Uronate_isomerase"/>
</dbReference>
<evidence type="ECO:0000256" key="5">
    <source>
        <dbReference type="ARBA" id="ARBA00020555"/>
    </source>
</evidence>
<dbReference type="AlphaFoldDB" id="A0A0R2XD42"/>
<reference evidence="8 9" key="1">
    <citation type="submission" date="2015-10" db="EMBL/GenBank/DDBJ databases">
        <title>Metagenome-Assembled Genomes uncover a global brackish microbiome.</title>
        <authorList>
            <person name="Hugerth L.W."/>
            <person name="Larsson J."/>
            <person name="Alneberg J."/>
            <person name="Lindh M.V."/>
            <person name="Legrand C."/>
            <person name="Pinhassi J."/>
            <person name="Andersson A.F."/>
        </authorList>
    </citation>
    <scope>NUCLEOTIDE SEQUENCE [LARGE SCALE GENOMIC DNA]</scope>
    <source>
        <strain evidence="8">BACL9 MAG-120924-bin69</strain>
    </source>
</reference>
<dbReference type="HAMAP" id="MF_00675">
    <property type="entry name" value="UxaC"/>
    <property type="match status" value="1"/>
</dbReference>
<dbReference type="GO" id="GO:0042840">
    <property type="term" value="P:D-glucuronate catabolic process"/>
    <property type="evidence" value="ECO:0007669"/>
    <property type="project" value="TreeGrafter"/>
</dbReference>
<comment type="caution">
    <text evidence="8">The sequence shown here is derived from an EMBL/GenBank/DDBJ whole genome shotgun (WGS) entry which is preliminary data.</text>
</comment>
<dbReference type="PANTHER" id="PTHR30068:SF4">
    <property type="entry name" value="URONATE ISOMERASE"/>
    <property type="match status" value="1"/>
</dbReference>
<comment type="similarity">
    <text evidence="3 7">Belongs to the metallo-dependent hydrolases superfamily. Uronate isomerase family.</text>
</comment>
<accession>A0A0R2XD42</accession>
<comment type="catalytic activity">
    <reaction evidence="1 7">
        <text>D-glucuronate = D-fructuronate</text>
        <dbReference type="Rhea" id="RHEA:13049"/>
        <dbReference type="ChEBI" id="CHEBI:58720"/>
        <dbReference type="ChEBI" id="CHEBI:59863"/>
        <dbReference type="EC" id="5.3.1.12"/>
    </reaction>
</comment>